<name>V6SRD5_9FLAO</name>
<dbReference type="AlphaFoldDB" id="V6SRD5"/>
<reference evidence="3 4" key="1">
    <citation type="submission" date="2013-08" db="EMBL/GenBank/DDBJ databases">
        <title>Flavobacterium limnosediminis JC2902 genome sequencing.</title>
        <authorList>
            <person name="Lee K."/>
            <person name="Yi H."/>
            <person name="Park S."/>
            <person name="Chun J."/>
        </authorList>
    </citation>
    <scope>NUCLEOTIDE SEQUENCE [LARGE SCALE GENOMIC DNA]</scope>
    <source>
        <strain evidence="3 4">JC2902</strain>
    </source>
</reference>
<feature type="domain" description="DUF5689" evidence="2">
    <location>
        <begin position="44"/>
        <end position="268"/>
    </location>
</feature>
<dbReference type="Gene3D" id="2.60.120.200">
    <property type="match status" value="1"/>
</dbReference>
<comment type="caution">
    <text evidence="3">The sequence shown here is derived from an EMBL/GenBank/DDBJ whole genome shotgun (WGS) entry which is preliminary data.</text>
</comment>
<gene>
    <name evidence="3" type="ORF">FLJC2902T_12280</name>
</gene>
<organism evidence="3 4">
    <name type="scientific">Flavobacterium limnosediminis JC2902</name>
    <dbReference type="NCBI Taxonomy" id="1341181"/>
    <lineage>
        <taxon>Bacteria</taxon>
        <taxon>Pseudomonadati</taxon>
        <taxon>Bacteroidota</taxon>
        <taxon>Flavobacteriia</taxon>
        <taxon>Flavobacteriales</taxon>
        <taxon>Flavobacteriaceae</taxon>
        <taxon>Flavobacterium</taxon>
    </lineage>
</organism>
<feature type="signal peptide" evidence="1">
    <location>
        <begin position="1"/>
        <end position="25"/>
    </location>
</feature>
<dbReference type="RefSeq" id="WP_023578873.1">
    <property type="nucleotide sequence ID" value="NZ_AVGG01000003.1"/>
</dbReference>
<protein>
    <recommendedName>
        <fullName evidence="2">DUF5689 domain-containing protein</fullName>
    </recommendedName>
</protein>
<evidence type="ECO:0000259" key="2">
    <source>
        <dbReference type="Pfam" id="PF18942"/>
    </source>
</evidence>
<dbReference type="InterPro" id="IPR043744">
    <property type="entry name" value="DUF5689"/>
</dbReference>
<evidence type="ECO:0000313" key="4">
    <source>
        <dbReference type="Proteomes" id="UP000018004"/>
    </source>
</evidence>
<keyword evidence="4" id="KW-1185">Reference proteome</keyword>
<keyword evidence="1" id="KW-0732">Signal</keyword>
<dbReference type="OrthoDB" id="1492759at2"/>
<proteinExistence type="predicted"/>
<dbReference type="Proteomes" id="UP000018004">
    <property type="component" value="Unassembled WGS sequence"/>
</dbReference>
<dbReference type="STRING" id="1341181.FLJC2902T_12280"/>
<feature type="chain" id="PRO_5004750954" description="DUF5689 domain-containing protein" evidence="1">
    <location>
        <begin position="26"/>
        <end position="453"/>
    </location>
</feature>
<dbReference type="PROSITE" id="PS51257">
    <property type="entry name" value="PROKAR_LIPOPROTEIN"/>
    <property type="match status" value="1"/>
</dbReference>
<sequence>MKTRIIKSALLFTFLGTALTGCVNGDDYNTPNLECIETTLVKTKEVSEIPAATEVAQYQEDDVIEAYVTSSDEAGNFFKSISFQTLDGSKAFSVPTEMTSSFVDYQPGKKVLIKMRGLYTDISDGGMRIGGIYVDGGVAEVGRLTLSQTRNALKSSCTRVDEEQLVKHVSLAQLTANTDSYLNKLIEVDNVQFSDAAMGKHYYESNNDLGSGTNHYITDRTGTQMVFRTSLYSRFAHKLVPFGSGKIRGVLTRFGDTYQFMARYERDVMLDQERFNLADPFFSEDFQSATNNTNLNIPGWVNFAQAGNDLWREKTFTTAGVTNGYAEFSAFNSGDASNIVWLVSPAINLGAYTTKILKFEACQHHLDVDSPNNRMEVLVSTDFDGTNVLTATWTTVPYNAPVKATAWYEFLTSTVDLSAYSGNIYVAYKFKGSGTDQTLDGAFQVDNVKVYGF</sequence>
<dbReference type="Pfam" id="PF18942">
    <property type="entry name" value="DUF5689"/>
    <property type="match status" value="1"/>
</dbReference>
<evidence type="ECO:0000313" key="3">
    <source>
        <dbReference type="EMBL" id="ESU29186.1"/>
    </source>
</evidence>
<dbReference type="PATRIC" id="fig|1341181.4.peg.1215"/>
<accession>V6SRD5</accession>
<dbReference type="EMBL" id="AVGG01000003">
    <property type="protein sequence ID" value="ESU29186.1"/>
    <property type="molecule type" value="Genomic_DNA"/>
</dbReference>
<dbReference type="eggNOG" id="COG4085">
    <property type="taxonomic scope" value="Bacteria"/>
</dbReference>
<evidence type="ECO:0000256" key="1">
    <source>
        <dbReference type="SAM" id="SignalP"/>
    </source>
</evidence>